<keyword evidence="2" id="KW-1185">Reference proteome</keyword>
<gene>
    <name evidence="1" type="ORF">LX32DRAFT_665505</name>
</gene>
<reference evidence="1" key="1">
    <citation type="submission" date="2021-06" db="EMBL/GenBank/DDBJ databases">
        <title>Comparative genomics, transcriptomics and evolutionary studies reveal genomic signatures of adaptation to plant cell wall in hemibiotrophic fungi.</title>
        <authorList>
            <consortium name="DOE Joint Genome Institute"/>
            <person name="Baroncelli R."/>
            <person name="Diaz J.F."/>
            <person name="Benocci T."/>
            <person name="Peng M."/>
            <person name="Battaglia E."/>
            <person name="Haridas S."/>
            <person name="Andreopoulos W."/>
            <person name="Labutti K."/>
            <person name="Pangilinan J."/>
            <person name="Floch G.L."/>
            <person name="Makela M.R."/>
            <person name="Henrissat B."/>
            <person name="Grigoriev I.V."/>
            <person name="Crouch J.A."/>
            <person name="De Vries R.P."/>
            <person name="Sukno S.A."/>
            <person name="Thon M.R."/>
        </authorList>
    </citation>
    <scope>NUCLEOTIDE SEQUENCE</scope>
    <source>
        <strain evidence="1">MAFF235873</strain>
    </source>
</reference>
<sequence>MVYYHALSPPVPGSIVIRVREESFDSNLPIAATLLRTCKTIHAEARGILYSQPIFVSEHVHPVVWLRGIGRENRFYLRIVQLHSIMCLRLPRKDSQAISRKVATLLADAQNLEYLEIRAVWIPRIDWNLHKDQNGQIQQRKCVIAAQYIAKVIYDVYRPLFSKGLSCGKTPQQLSTSVRAHWKLFFRRRILGTPYQYHMGPYEIVEAEAEVARHFKLLLERNLHYRRHPRFKQKPEVV</sequence>
<evidence type="ECO:0000313" key="1">
    <source>
        <dbReference type="EMBL" id="KAK2026187.1"/>
    </source>
</evidence>
<organism evidence="1 2">
    <name type="scientific">Colletotrichum zoysiae</name>
    <dbReference type="NCBI Taxonomy" id="1216348"/>
    <lineage>
        <taxon>Eukaryota</taxon>
        <taxon>Fungi</taxon>
        <taxon>Dikarya</taxon>
        <taxon>Ascomycota</taxon>
        <taxon>Pezizomycotina</taxon>
        <taxon>Sordariomycetes</taxon>
        <taxon>Hypocreomycetidae</taxon>
        <taxon>Glomerellales</taxon>
        <taxon>Glomerellaceae</taxon>
        <taxon>Colletotrichum</taxon>
        <taxon>Colletotrichum graminicola species complex</taxon>
    </lineage>
</organism>
<dbReference type="Proteomes" id="UP001232148">
    <property type="component" value="Unassembled WGS sequence"/>
</dbReference>
<protein>
    <submittedName>
        <fullName evidence="1">Uncharacterized protein</fullName>
    </submittedName>
</protein>
<dbReference type="EMBL" id="MU842920">
    <property type="protein sequence ID" value="KAK2026187.1"/>
    <property type="molecule type" value="Genomic_DNA"/>
</dbReference>
<comment type="caution">
    <text evidence="1">The sequence shown here is derived from an EMBL/GenBank/DDBJ whole genome shotgun (WGS) entry which is preliminary data.</text>
</comment>
<name>A0AAD9LZ18_9PEZI</name>
<proteinExistence type="predicted"/>
<accession>A0AAD9LZ18</accession>
<evidence type="ECO:0000313" key="2">
    <source>
        <dbReference type="Proteomes" id="UP001232148"/>
    </source>
</evidence>
<dbReference type="AlphaFoldDB" id="A0AAD9LZ18"/>